<dbReference type="GO" id="GO:0003824">
    <property type="term" value="F:catalytic activity"/>
    <property type="evidence" value="ECO:0007669"/>
    <property type="project" value="InterPro"/>
</dbReference>
<dbReference type="Proteomes" id="UP000242915">
    <property type="component" value="Unassembled WGS sequence"/>
</dbReference>
<dbReference type="Gene3D" id="3.40.50.1820">
    <property type="entry name" value="alpha/beta hydrolase"/>
    <property type="match status" value="1"/>
</dbReference>
<gene>
    <name evidence="2" type="ORF">SAMN05216255_1827</name>
</gene>
<evidence type="ECO:0000313" key="2">
    <source>
        <dbReference type="EMBL" id="SNS22015.1"/>
    </source>
</evidence>
<dbReference type="Pfam" id="PF00561">
    <property type="entry name" value="Abhydrolase_1"/>
    <property type="match status" value="1"/>
</dbReference>
<dbReference type="PANTHER" id="PTHR46438:SF11">
    <property type="entry name" value="LIPASE-RELATED"/>
    <property type="match status" value="1"/>
</dbReference>
<feature type="domain" description="AB hydrolase-1" evidence="1">
    <location>
        <begin position="61"/>
        <end position="298"/>
    </location>
</feature>
<dbReference type="PRINTS" id="PR00111">
    <property type="entry name" value="ABHYDROLASE"/>
</dbReference>
<reference evidence="3" key="1">
    <citation type="submission" date="2017-06" db="EMBL/GenBank/DDBJ databases">
        <authorList>
            <person name="Varghese N."/>
            <person name="Submissions S."/>
        </authorList>
    </citation>
    <scope>NUCLEOTIDE SEQUENCE [LARGE SCALE GENOMIC DNA]</scope>
    <source>
        <strain evidence="3">CIP 108523</strain>
    </source>
</reference>
<evidence type="ECO:0000259" key="1">
    <source>
        <dbReference type="Pfam" id="PF00561"/>
    </source>
</evidence>
<name>A0A239CPD6_9PSED</name>
<dbReference type="AlphaFoldDB" id="A0A239CPD6"/>
<organism evidence="2 3">
    <name type="scientific">Pseudomonas segetis</name>
    <dbReference type="NCBI Taxonomy" id="298908"/>
    <lineage>
        <taxon>Bacteria</taxon>
        <taxon>Pseudomonadati</taxon>
        <taxon>Pseudomonadota</taxon>
        <taxon>Gammaproteobacteria</taxon>
        <taxon>Pseudomonadales</taxon>
        <taxon>Pseudomonadaceae</taxon>
        <taxon>Pseudomonas</taxon>
    </lineage>
</organism>
<accession>A0A239CPD6</accession>
<dbReference type="InterPro" id="IPR029058">
    <property type="entry name" value="AB_hydrolase_fold"/>
</dbReference>
<dbReference type="InterPro" id="IPR000073">
    <property type="entry name" value="AB_hydrolase_1"/>
</dbReference>
<dbReference type="PRINTS" id="PR00412">
    <property type="entry name" value="EPOXHYDRLASE"/>
</dbReference>
<dbReference type="SUPFAM" id="SSF53474">
    <property type="entry name" value="alpha/beta-Hydrolases"/>
    <property type="match status" value="1"/>
</dbReference>
<keyword evidence="3" id="KW-1185">Reference proteome</keyword>
<dbReference type="PANTHER" id="PTHR46438">
    <property type="entry name" value="ALPHA/BETA-HYDROLASES SUPERFAMILY PROTEIN"/>
    <property type="match status" value="1"/>
</dbReference>
<evidence type="ECO:0000313" key="3">
    <source>
        <dbReference type="Proteomes" id="UP000242915"/>
    </source>
</evidence>
<dbReference type="InterPro" id="IPR000639">
    <property type="entry name" value="Epox_hydrolase-like"/>
</dbReference>
<dbReference type="RefSeq" id="WP_089359522.1">
    <property type="nucleotide sequence ID" value="NZ_FZOG01000002.1"/>
</dbReference>
<proteinExistence type="predicted"/>
<protein>
    <submittedName>
        <fullName evidence="2">Pimeloyl-ACP methyl ester carboxylesterase</fullName>
    </submittedName>
</protein>
<sequence>MSLPGTALFSPVTRLFTSMGIGSLTLNDLTSIYAPAGSGSAFVELDGCNVHYRDQGDRELPVIIMIHGVVSSLHTWDDWFFEFNPHYRVIRFDLPGFGLTGPSKDGVYTVERMLRILGLLMDHLHVERASFAGSSLGGYLAWNFALSQPNRVEKLVLIDPAGYAMDKLPWMIAASQLPGSTILMPIWMPRTLIAQGVKEVYGDRKRIKASVVERYYRLSRRPGNRRAMMQIFRQLVLTNRTQLLQTPAAVARLEVPTLLLWGEVDRWIPPAQVRLWQRDLPSIQVKTYPGVGHLPMEEIPWQSAADALQFLQAGDCTA</sequence>
<dbReference type="EMBL" id="FZOG01000002">
    <property type="protein sequence ID" value="SNS22015.1"/>
    <property type="molecule type" value="Genomic_DNA"/>
</dbReference>